<reference evidence="1 2" key="1">
    <citation type="submission" date="2013-02" db="EMBL/GenBank/DDBJ databases">
        <title>The Genome Annotation of Plasmodium falciparum Tanzania (2000708).</title>
        <authorList>
            <consortium name="The Broad Institute Genome Sequencing Platform"/>
            <consortium name="The Broad Institute Genome Sequencing Center for Infectious Disease"/>
            <person name="Neafsey D."/>
            <person name="Hoffman S."/>
            <person name="Volkman S."/>
            <person name="Rosenthal P."/>
            <person name="Walker B."/>
            <person name="Young S.K."/>
            <person name="Zeng Q."/>
            <person name="Gargeya S."/>
            <person name="Fitzgerald M."/>
            <person name="Haas B."/>
            <person name="Abouelleil A."/>
            <person name="Allen A.W."/>
            <person name="Alvarado L."/>
            <person name="Arachchi H.M."/>
            <person name="Berlin A.M."/>
            <person name="Chapman S.B."/>
            <person name="Gainer-Dewar J."/>
            <person name="Goldberg J."/>
            <person name="Griggs A."/>
            <person name="Gujja S."/>
            <person name="Hansen M."/>
            <person name="Howarth C."/>
            <person name="Imamovic A."/>
            <person name="Ireland A."/>
            <person name="Larimer J."/>
            <person name="McCowan C."/>
            <person name="Murphy C."/>
            <person name="Pearson M."/>
            <person name="Poon T.W."/>
            <person name="Priest M."/>
            <person name="Roberts A."/>
            <person name="Saif S."/>
            <person name="Shea T."/>
            <person name="Sisk P."/>
            <person name="Sykes S."/>
            <person name="Wortman J."/>
            <person name="Nusbaum C."/>
            <person name="Birren B."/>
        </authorList>
    </citation>
    <scope>NUCLEOTIDE SEQUENCE [LARGE SCALE GENOMIC DNA]</scope>
    <source>
        <strain evidence="2">Tanzania (2000708)</strain>
    </source>
</reference>
<dbReference type="AlphaFoldDB" id="A0A024W154"/>
<evidence type="ECO:0000313" key="1">
    <source>
        <dbReference type="EMBL" id="ETW34260.1"/>
    </source>
</evidence>
<dbReference type="Proteomes" id="UP000030708">
    <property type="component" value="Unassembled WGS sequence"/>
</dbReference>
<dbReference type="EMBL" id="KI926530">
    <property type="protein sequence ID" value="ETW34260.1"/>
    <property type="molecule type" value="Genomic_DNA"/>
</dbReference>
<name>A0A024W154_PLAFA</name>
<accession>A0A024W154</accession>
<organism evidence="1 2">
    <name type="scientific">Plasmodium falciparum Tanzania</name>
    <name type="common">2000708</name>
    <dbReference type="NCBI Taxonomy" id="1036725"/>
    <lineage>
        <taxon>Eukaryota</taxon>
        <taxon>Sar</taxon>
        <taxon>Alveolata</taxon>
        <taxon>Apicomplexa</taxon>
        <taxon>Aconoidasida</taxon>
        <taxon>Haemosporida</taxon>
        <taxon>Plasmodiidae</taxon>
        <taxon>Plasmodium</taxon>
        <taxon>Plasmodium (Laverania)</taxon>
    </lineage>
</organism>
<gene>
    <name evidence="1" type="ORF">PFTANZ_05037</name>
</gene>
<sequence>MNIFKRIKYFLLDPFLILFYLYKNIIKNIFSAYLFSFKPSIKYYAKKVNLCVNMCLYYISLKKFINVFKRKHIRRKYSINRKNKIKIKK</sequence>
<proteinExistence type="predicted"/>
<evidence type="ECO:0000313" key="2">
    <source>
        <dbReference type="Proteomes" id="UP000030708"/>
    </source>
</evidence>
<reference evidence="1 2" key="2">
    <citation type="submission" date="2013-02" db="EMBL/GenBank/DDBJ databases">
        <title>The Genome Sequence of Plasmodium falciparum Tanzania (2000708).</title>
        <authorList>
            <consortium name="The Broad Institute Genome Sequencing Platform"/>
            <consortium name="The Broad Institute Genome Sequencing Center for Infectious Disease"/>
            <person name="Neafsey D."/>
            <person name="Cheeseman I."/>
            <person name="Volkman S."/>
            <person name="Adams J."/>
            <person name="Walker B."/>
            <person name="Young S.K."/>
            <person name="Zeng Q."/>
            <person name="Gargeya S."/>
            <person name="Fitzgerald M."/>
            <person name="Haas B."/>
            <person name="Abouelleil A."/>
            <person name="Alvarado L."/>
            <person name="Arachchi H.M."/>
            <person name="Berlin A.M."/>
            <person name="Chapman S.B."/>
            <person name="Dewar J."/>
            <person name="Goldberg J."/>
            <person name="Griggs A."/>
            <person name="Gujja S."/>
            <person name="Hansen M."/>
            <person name="Howarth C."/>
            <person name="Imamovic A."/>
            <person name="Larimer J."/>
            <person name="McCowan C."/>
            <person name="Murphy C."/>
            <person name="Neiman D."/>
            <person name="Pearson M."/>
            <person name="Priest M."/>
            <person name="Roberts A."/>
            <person name="Saif S."/>
            <person name="Shea T."/>
            <person name="Sisk P."/>
            <person name="Sykes S."/>
            <person name="Wortman J."/>
            <person name="Nusbaum C."/>
            <person name="Birren B."/>
        </authorList>
    </citation>
    <scope>NUCLEOTIDE SEQUENCE [LARGE SCALE GENOMIC DNA]</scope>
    <source>
        <strain evidence="2">Tanzania (2000708)</strain>
    </source>
</reference>
<protein>
    <submittedName>
        <fullName evidence="1">Uncharacterized protein</fullName>
    </submittedName>
</protein>